<dbReference type="InterPro" id="IPR000847">
    <property type="entry name" value="LysR_HTH_N"/>
</dbReference>
<dbReference type="SUPFAM" id="SSF46785">
    <property type="entry name" value="Winged helix' DNA-binding domain"/>
    <property type="match status" value="1"/>
</dbReference>
<dbReference type="InterPro" id="IPR036388">
    <property type="entry name" value="WH-like_DNA-bd_sf"/>
</dbReference>
<dbReference type="Proteomes" id="UP000463224">
    <property type="component" value="Unassembled WGS sequence"/>
</dbReference>
<dbReference type="CDD" id="cd08417">
    <property type="entry name" value="PBP2_Nitroaromatics_like"/>
    <property type="match status" value="1"/>
</dbReference>
<keyword evidence="4" id="KW-0238">DNA-binding</keyword>
<dbReference type="RefSeq" id="WP_156714613.1">
    <property type="nucleotide sequence ID" value="NZ_WPHG01000005.1"/>
</dbReference>
<keyword evidence="8" id="KW-1185">Reference proteome</keyword>
<dbReference type="GO" id="GO:0003677">
    <property type="term" value="F:DNA binding"/>
    <property type="evidence" value="ECO:0007669"/>
    <property type="project" value="UniProtKB-KW"/>
</dbReference>
<evidence type="ECO:0000256" key="4">
    <source>
        <dbReference type="ARBA" id="ARBA00023125"/>
    </source>
</evidence>
<proteinExistence type="inferred from homology"/>
<dbReference type="Gene3D" id="1.10.10.10">
    <property type="entry name" value="Winged helix-like DNA-binding domain superfamily/Winged helix DNA-binding domain"/>
    <property type="match status" value="1"/>
</dbReference>
<evidence type="ECO:0000259" key="6">
    <source>
        <dbReference type="PROSITE" id="PS50931"/>
    </source>
</evidence>
<dbReference type="PANTHER" id="PTHR30118">
    <property type="entry name" value="HTH-TYPE TRANSCRIPTIONAL REGULATOR LEUO-RELATED"/>
    <property type="match status" value="1"/>
</dbReference>
<dbReference type="PROSITE" id="PS50931">
    <property type="entry name" value="HTH_LYSR"/>
    <property type="match status" value="1"/>
</dbReference>
<protein>
    <submittedName>
        <fullName evidence="7">LysR family transcriptional regulator</fullName>
    </submittedName>
</protein>
<dbReference type="InterPro" id="IPR037402">
    <property type="entry name" value="YidZ_PBP2"/>
</dbReference>
<gene>
    <name evidence="7" type="ORF">GN330_19530</name>
</gene>
<organism evidence="7 8">
    <name type="scientific">Nitratireductor arenosus</name>
    <dbReference type="NCBI Taxonomy" id="2682096"/>
    <lineage>
        <taxon>Bacteria</taxon>
        <taxon>Pseudomonadati</taxon>
        <taxon>Pseudomonadota</taxon>
        <taxon>Alphaproteobacteria</taxon>
        <taxon>Hyphomicrobiales</taxon>
        <taxon>Phyllobacteriaceae</taxon>
        <taxon>Nitratireductor</taxon>
    </lineage>
</organism>
<evidence type="ECO:0000256" key="1">
    <source>
        <dbReference type="ARBA" id="ARBA00009437"/>
    </source>
</evidence>
<evidence type="ECO:0000313" key="7">
    <source>
        <dbReference type="EMBL" id="MVA99443.1"/>
    </source>
</evidence>
<dbReference type="Pfam" id="PF03466">
    <property type="entry name" value="LysR_substrate"/>
    <property type="match status" value="1"/>
</dbReference>
<dbReference type="AlphaFoldDB" id="A0A844QNA4"/>
<feature type="domain" description="HTH lysR-type" evidence="6">
    <location>
        <begin position="6"/>
        <end position="63"/>
    </location>
</feature>
<dbReference type="InterPro" id="IPR050389">
    <property type="entry name" value="LysR-type_TF"/>
</dbReference>
<dbReference type="InterPro" id="IPR005119">
    <property type="entry name" value="LysR_subst-bd"/>
</dbReference>
<dbReference type="InterPro" id="IPR036390">
    <property type="entry name" value="WH_DNA-bd_sf"/>
</dbReference>
<comment type="similarity">
    <text evidence="1">Belongs to the LysR transcriptional regulatory family.</text>
</comment>
<accession>A0A844QNA4</accession>
<keyword evidence="3" id="KW-0805">Transcription regulation</keyword>
<dbReference type="PRINTS" id="PR00039">
    <property type="entry name" value="HTHLYSR"/>
</dbReference>
<keyword evidence="2" id="KW-0536">Nodulation</keyword>
<dbReference type="EMBL" id="WPHG01000005">
    <property type="protein sequence ID" value="MVA99443.1"/>
    <property type="molecule type" value="Genomic_DNA"/>
</dbReference>
<name>A0A844QNA4_9HYPH</name>
<dbReference type="SUPFAM" id="SSF53850">
    <property type="entry name" value="Periplasmic binding protein-like II"/>
    <property type="match status" value="1"/>
</dbReference>
<sequence>MNFASFDLNLLRVFDALMRERSATRAGQTIGLSQPAVSNALGRLRLTLKDELFIRRGNDMVPTPFAESLAGAVRDALAQIEQALAGDDSFDPSSAERLFTLYGADFFSSLTMPPLFARVAACAPGVALRLLESATGEVERLLRDNVIDAALERRMPMPDWVSSQSVLLSSFVVVAARDNAEIAATGVKSGDTLPLALFCRLPHALRSVDGSMSGMVDEALHEAGLARRVMLALPHFHSVAVAVARSNLIAALPRQMAAAIAEHLGLAIYRLPVDVPAQELHLYWHRRHDRHPAHCWLRQQVVEVVGTITERPA</sequence>
<comment type="caution">
    <text evidence="7">The sequence shown here is derived from an EMBL/GenBank/DDBJ whole genome shotgun (WGS) entry which is preliminary data.</text>
</comment>
<evidence type="ECO:0000256" key="2">
    <source>
        <dbReference type="ARBA" id="ARBA00022458"/>
    </source>
</evidence>
<dbReference type="GO" id="GO:0003700">
    <property type="term" value="F:DNA-binding transcription factor activity"/>
    <property type="evidence" value="ECO:0007669"/>
    <property type="project" value="InterPro"/>
</dbReference>
<keyword evidence="5" id="KW-0804">Transcription</keyword>
<dbReference type="Gene3D" id="3.40.190.10">
    <property type="entry name" value="Periplasmic binding protein-like II"/>
    <property type="match status" value="2"/>
</dbReference>
<evidence type="ECO:0000256" key="5">
    <source>
        <dbReference type="ARBA" id="ARBA00023163"/>
    </source>
</evidence>
<reference evidence="7 8" key="1">
    <citation type="submission" date="2019-12" db="EMBL/GenBank/DDBJ databases">
        <title>Nitratireductor arenosus sp. nov., Isolated from sea sand, Jeju island, South Korea.</title>
        <authorList>
            <person name="Kim W."/>
        </authorList>
    </citation>
    <scope>NUCLEOTIDE SEQUENCE [LARGE SCALE GENOMIC DNA]</scope>
    <source>
        <strain evidence="7 8">CAU 1489</strain>
    </source>
</reference>
<evidence type="ECO:0000313" key="8">
    <source>
        <dbReference type="Proteomes" id="UP000463224"/>
    </source>
</evidence>
<evidence type="ECO:0000256" key="3">
    <source>
        <dbReference type="ARBA" id="ARBA00023015"/>
    </source>
</evidence>
<dbReference type="Pfam" id="PF00126">
    <property type="entry name" value="HTH_1"/>
    <property type="match status" value="1"/>
</dbReference>
<dbReference type="PANTHER" id="PTHR30118:SF15">
    <property type="entry name" value="TRANSCRIPTIONAL REGULATORY PROTEIN"/>
    <property type="match status" value="1"/>
</dbReference>